<evidence type="ECO:0000256" key="1">
    <source>
        <dbReference type="SAM" id="MobiDB-lite"/>
    </source>
</evidence>
<reference evidence="3" key="2">
    <citation type="submission" date="2015-01" db="EMBL/GenBank/DDBJ databases">
        <title>Evolutionary Origins and Diversification of the Mycorrhizal Mutualists.</title>
        <authorList>
            <consortium name="DOE Joint Genome Institute"/>
            <consortium name="Mycorrhizal Genomics Consortium"/>
            <person name="Kohler A."/>
            <person name="Kuo A."/>
            <person name="Nagy L.G."/>
            <person name="Floudas D."/>
            <person name="Copeland A."/>
            <person name="Barry K.W."/>
            <person name="Cichocki N."/>
            <person name="Veneault-Fourrey C."/>
            <person name="LaButti K."/>
            <person name="Lindquist E.A."/>
            <person name="Lipzen A."/>
            <person name="Lundell T."/>
            <person name="Morin E."/>
            <person name="Murat C."/>
            <person name="Riley R."/>
            <person name="Ohm R."/>
            <person name="Sun H."/>
            <person name="Tunlid A."/>
            <person name="Henrissat B."/>
            <person name="Grigoriev I.V."/>
            <person name="Hibbett D.S."/>
            <person name="Martin F."/>
        </authorList>
    </citation>
    <scope>NUCLEOTIDE SEQUENCE [LARGE SCALE GENOMIC DNA]</scope>
    <source>
        <strain evidence="3">ATCC 200175</strain>
    </source>
</reference>
<protein>
    <submittedName>
        <fullName evidence="2">Uncharacterized protein</fullName>
    </submittedName>
</protein>
<dbReference type="OrthoDB" id="97058at2759"/>
<evidence type="ECO:0000313" key="3">
    <source>
        <dbReference type="Proteomes" id="UP000053647"/>
    </source>
</evidence>
<feature type="compositionally biased region" description="Polar residues" evidence="1">
    <location>
        <begin position="283"/>
        <end position="292"/>
    </location>
</feature>
<feature type="compositionally biased region" description="Basic and acidic residues" evidence="1">
    <location>
        <begin position="328"/>
        <end position="338"/>
    </location>
</feature>
<feature type="compositionally biased region" description="Pro residues" evidence="1">
    <location>
        <begin position="373"/>
        <end position="394"/>
    </location>
</feature>
<accession>A0A0C9TUX1</accession>
<feature type="region of interest" description="Disordered" evidence="1">
    <location>
        <begin position="101"/>
        <end position="207"/>
    </location>
</feature>
<feature type="compositionally biased region" description="Basic and acidic residues" evidence="1">
    <location>
        <begin position="492"/>
        <end position="503"/>
    </location>
</feature>
<feature type="compositionally biased region" description="Basic and acidic residues" evidence="1">
    <location>
        <begin position="439"/>
        <end position="450"/>
    </location>
</feature>
<feature type="compositionally biased region" description="Polar residues" evidence="1">
    <location>
        <begin position="747"/>
        <end position="759"/>
    </location>
</feature>
<dbReference type="AlphaFoldDB" id="A0A0C9TUX1"/>
<feature type="compositionally biased region" description="Polar residues" evidence="1">
    <location>
        <begin position="687"/>
        <end position="703"/>
    </location>
</feature>
<feature type="compositionally biased region" description="Basic and acidic residues" evidence="1">
    <location>
        <begin position="634"/>
        <end position="660"/>
    </location>
</feature>
<dbReference type="Proteomes" id="UP000053647">
    <property type="component" value="Unassembled WGS sequence"/>
</dbReference>
<feature type="compositionally biased region" description="Polar residues" evidence="1">
    <location>
        <begin position="662"/>
        <end position="677"/>
    </location>
</feature>
<feature type="compositionally biased region" description="Basic and acidic residues" evidence="1">
    <location>
        <begin position="246"/>
        <end position="267"/>
    </location>
</feature>
<sequence>MAEFPALAVDGRNWSTWRENLERTLNGFRIGKYLNKTMPNPYNARTHALAKCIFALTIHPSLLARIRHLKSVHEGFKTLQNLLEKESTSTTGRLYEIWNDNTKREAAHSPETANDRGDTSRRDDEVRNGLRGSNNHVPGSETHREYEGERRSQGRVEKGPRVGEKGRESRGRDDEWVAAALEPGNGATDQTTGGGLSRLTTSPPSLRVTNPILLFEQTAPTSRQPTRQRTQQELEEAAWRYLARRKREDGEGSWRGVEPRDRGSREAVDEDGEDDDVHHAQVKPQQPQTVGQTAVVDEATDTTDPHTNSAGPAVPVGMTKGPPNESNGGRDRERGRNIEEEDEKGGRASESAAPSSNNDGGDEDVCHAYIIPKPAPPSPNHVPPPPDESRPPPSVSLEGETSDESTTTLPDEKSSGEGRGMAMSHREAVGGDDEVEGSNDGRETSYRVEETPNEVDGSDDAASTLYGVDDKQSRRGGARDQATGDQEGQEAEETRTNEGEECRTSVQARSMTNVDGHGQYTPNEGNSPQEPPPPSPHHPEPPPVPTPTPPAPAPTPPTSPYPERPHVDVNHTKSNKTLARRHADAVHDPGGETTTPDSTLLSVRLEGESVKSKKSRRVNKPGGKGDEGDEGDVEESRSREAEDKARGQSDDEDGQRDGRTIDTGSPTSGTSHNSLQVETGALADNEAGQQCNGKPNISTNSPGPSMPFPYATRRPTHLANPPRHHGRLKTQPTNVSKPKRTEYAPRQTVTPTTSQSNRM</sequence>
<feature type="compositionally biased region" description="Basic and acidic residues" evidence="1">
    <location>
        <begin position="141"/>
        <end position="175"/>
    </location>
</feature>
<feature type="compositionally biased region" description="Basic and acidic residues" evidence="1">
    <location>
        <begin position="101"/>
        <end position="128"/>
    </location>
</feature>
<dbReference type="EMBL" id="KN819377">
    <property type="protein sequence ID" value="KIJ11552.1"/>
    <property type="molecule type" value="Genomic_DNA"/>
</dbReference>
<evidence type="ECO:0000313" key="2">
    <source>
        <dbReference type="EMBL" id="KIJ11552.1"/>
    </source>
</evidence>
<dbReference type="HOGENOM" id="CLU_007654_2_0_1"/>
<feature type="compositionally biased region" description="Polar residues" evidence="1">
    <location>
        <begin position="592"/>
        <end position="601"/>
    </location>
</feature>
<feature type="region of interest" description="Disordered" evidence="1">
    <location>
        <begin position="244"/>
        <end position="759"/>
    </location>
</feature>
<feature type="compositionally biased region" description="Pro residues" evidence="1">
    <location>
        <begin position="529"/>
        <end position="562"/>
    </location>
</feature>
<keyword evidence="3" id="KW-1185">Reference proteome</keyword>
<name>A0A0C9TUX1_PAXIN</name>
<reference evidence="2 3" key="1">
    <citation type="submission" date="2014-06" db="EMBL/GenBank/DDBJ databases">
        <authorList>
            <consortium name="DOE Joint Genome Institute"/>
            <person name="Kuo A."/>
            <person name="Kohler A."/>
            <person name="Nagy L.G."/>
            <person name="Floudas D."/>
            <person name="Copeland A."/>
            <person name="Barry K.W."/>
            <person name="Cichocki N."/>
            <person name="Veneault-Fourrey C."/>
            <person name="LaButti K."/>
            <person name="Lindquist E.A."/>
            <person name="Lipzen A."/>
            <person name="Lundell T."/>
            <person name="Morin E."/>
            <person name="Murat C."/>
            <person name="Sun H."/>
            <person name="Tunlid A."/>
            <person name="Henrissat B."/>
            <person name="Grigoriev I.V."/>
            <person name="Hibbett D.S."/>
            <person name="Martin F."/>
            <person name="Nordberg H.P."/>
            <person name="Cantor M.N."/>
            <person name="Hua S.X."/>
        </authorList>
    </citation>
    <scope>NUCLEOTIDE SEQUENCE [LARGE SCALE GENOMIC DNA]</scope>
    <source>
        <strain evidence="2 3">ATCC 200175</strain>
    </source>
</reference>
<feature type="compositionally biased region" description="Basic and acidic residues" evidence="1">
    <location>
        <begin position="581"/>
        <end position="590"/>
    </location>
</feature>
<proteinExistence type="predicted"/>
<gene>
    <name evidence="2" type="ORF">PAXINDRAFT_15548</name>
</gene>
<organism evidence="2 3">
    <name type="scientific">Paxillus involutus ATCC 200175</name>
    <dbReference type="NCBI Taxonomy" id="664439"/>
    <lineage>
        <taxon>Eukaryota</taxon>
        <taxon>Fungi</taxon>
        <taxon>Dikarya</taxon>
        <taxon>Basidiomycota</taxon>
        <taxon>Agaricomycotina</taxon>
        <taxon>Agaricomycetes</taxon>
        <taxon>Agaricomycetidae</taxon>
        <taxon>Boletales</taxon>
        <taxon>Paxilineae</taxon>
        <taxon>Paxillaceae</taxon>
        <taxon>Paxillus</taxon>
    </lineage>
</organism>